<reference evidence="1 2" key="1">
    <citation type="submission" date="2019-07" db="EMBL/GenBank/DDBJ databases">
        <title>Whole genome shotgun sequence of Vibrio sagamiensis NBRC 104589.</title>
        <authorList>
            <person name="Hosoyama A."/>
            <person name="Uohara A."/>
            <person name="Ohji S."/>
            <person name="Ichikawa N."/>
        </authorList>
    </citation>
    <scope>NUCLEOTIDE SEQUENCE [LARGE SCALE GENOMIC DNA]</scope>
    <source>
        <strain evidence="1 2">NBRC 104589</strain>
    </source>
</reference>
<dbReference type="Proteomes" id="UP000321922">
    <property type="component" value="Unassembled WGS sequence"/>
</dbReference>
<gene>
    <name evidence="1" type="ORF">VSA01S_36450</name>
</gene>
<dbReference type="AlphaFoldDB" id="A0A511QJN6"/>
<dbReference type="RefSeq" id="WP_039981223.1">
    <property type="nucleotide sequence ID" value="NZ_BAOJ01000054.1"/>
</dbReference>
<name>A0A511QJN6_9VIBR</name>
<evidence type="ECO:0008006" key="3">
    <source>
        <dbReference type="Google" id="ProtNLM"/>
    </source>
</evidence>
<keyword evidence="2" id="KW-1185">Reference proteome</keyword>
<evidence type="ECO:0000313" key="1">
    <source>
        <dbReference type="EMBL" id="GEM77533.1"/>
    </source>
</evidence>
<dbReference type="EMBL" id="BJXJ01000061">
    <property type="protein sequence ID" value="GEM77533.1"/>
    <property type="molecule type" value="Genomic_DNA"/>
</dbReference>
<comment type="caution">
    <text evidence="1">The sequence shown here is derived from an EMBL/GenBank/DDBJ whole genome shotgun (WGS) entry which is preliminary data.</text>
</comment>
<sequence length="110" mass="13036">MIEFFEYIAYLGATVLNYLENLGTFLEQIFVWLEVWLIKMKLASQLYFLRFSFLVAKALLEEIGFATLLTELFNKLPSEIRYWAHLFKYPEGIALYINCFTTAIVIRMSR</sequence>
<organism evidence="1 2">
    <name type="scientific">Vibrio sagamiensis NBRC 104589</name>
    <dbReference type="NCBI Taxonomy" id="1219064"/>
    <lineage>
        <taxon>Bacteria</taxon>
        <taxon>Pseudomonadati</taxon>
        <taxon>Pseudomonadota</taxon>
        <taxon>Gammaproteobacteria</taxon>
        <taxon>Vibrionales</taxon>
        <taxon>Vibrionaceae</taxon>
        <taxon>Vibrio</taxon>
    </lineage>
</organism>
<accession>A0A511QJN6</accession>
<proteinExistence type="predicted"/>
<dbReference type="InterPro" id="IPR019670">
    <property type="entry name" value="DUF2523"/>
</dbReference>
<evidence type="ECO:0000313" key="2">
    <source>
        <dbReference type="Proteomes" id="UP000321922"/>
    </source>
</evidence>
<dbReference type="OrthoDB" id="5904955at2"/>
<dbReference type="Pfam" id="PF10734">
    <property type="entry name" value="DUF2523"/>
    <property type="match status" value="1"/>
</dbReference>
<protein>
    <recommendedName>
        <fullName evidence="3">DUF2523 domain-containing protein</fullName>
    </recommendedName>
</protein>